<sequence length="180" mass="18635">MRQPQDPIAVVTAALVAISALALVCPHPCATRGRIGHAVMCVAMAAMLAPAYDPLGPLVWALLLGGLGCWLADTPVPLARRLPLIADLTLMVVLLLSNSPAPGTDSPAATAAAHHHAPTAGPDWISLPILAVTAWALLRVHLWRAGRGTLTHDRSTTSLVAGVSMTAAMTIMGVTHALHL</sequence>
<dbReference type="EMBL" id="JADLQN010000005">
    <property type="protein sequence ID" value="MBF6357400.1"/>
    <property type="molecule type" value="Genomic_DNA"/>
</dbReference>
<dbReference type="RefSeq" id="WP_195004245.1">
    <property type="nucleotide sequence ID" value="NZ_JADLQN010000005.1"/>
</dbReference>
<reference evidence="2 3" key="1">
    <citation type="submission" date="2020-10" db="EMBL/GenBank/DDBJ databases">
        <title>Identification of Nocardia species via Next-generation sequencing and recognition of intraspecies genetic diversity.</title>
        <authorList>
            <person name="Li P."/>
            <person name="Li P."/>
            <person name="Lu B."/>
        </authorList>
    </citation>
    <scope>NUCLEOTIDE SEQUENCE [LARGE SCALE GENOMIC DNA]</scope>
    <source>
        <strain evidence="2 3">BJ06-0143</strain>
    </source>
</reference>
<protein>
    <recommendedName>
        <fullName evidence="4">DUF5134 domain-containing protein</fullName>
    </recommendedName>
</protein>
<feature type="transmembrane region" description="Helical" evidence="1">
    <location>
        <begin position="159"/>
        <end position="178"/>
    </location>
</feature>
<name>A0ABS0DG08_9NOCA</name>
<dbReference type="Pfam" id="PF17197">
    <property type="entry name" value="DUF5134"/>
    <property type="match status" value="1"/>
</dbReference>
<evidence type="ECO:0008006" key="4">
    <source>
        <dbReference type="Google" id="ProtNLM"/>
    </source>
</evidence>
<comment type="caution">
    <text evidence="2">The sequence shown here is derived from an EMBL/GenBank/DDBJ whole genome shotgun (WGS) entry which is preliminary data.</text>
</comment>
<keyword evidence="3" id="KW-1185">Reference proteome</keyword>
<dbReference type="Proteomes" id="UP000707731">
    <property type="component" value="Unassembled WGS sequence"/>
</dbReference>
<keyword evidence="1" id="KW-0812">Transmembrane</keyword>
<feature type="transmembrane region" description="Helical" evidence="1">
    <location>
        <begin position="121"/>
        <end position="138"/>
    </location>
</feature>
<keyword evidence="1" id="KW-1133">Transmembrane helix</keyword>
<evidence type="ECO:0000313" key="3">
    <source>
        <dbReference type="Proteomes" id="UP000707731"/>
    </source>
</evidence>
<keyword evidence="1" id="KW-0472">Membrane</keyword>
<organism evidence="2 3">
    <name type="scientific">Nocardia higoensis</name>
    <dbReference type="NCBI Taxonomy" id="228599"/>
    <lineage>
        <taxon>Bacteria</taxon>
        <taxon>Bacillati</taxon>
        <taxon>Actinomycetota</taxon>
        <taxon>Actinomycetes</taxon>
        <taxon>Mycobacteriales</taxon>
        <taxon>Nocardiaceae</taxon>
        <taxon>Nocardia</taxon>
    </lineage>
</organism>
<evidence type="ECO:0000313" key="2">
    <source>
        <dbReference type="EMBL" id="MBF6357400.1"/>
    </source>
</evidence>
<evidence type="ECO:0000256" key="1">
    <source>
        <dbReference type="SAM" id="Phobius"/>
    </source>
</evidence>
<accession>A0ABS0DG08</accession>
<gene>
    <name evidence="2" type="ORF">IU449_23105</name>
</gene>
<proteinExistence type="predicted"/>
<dbReference type="InterPro" id="IPR033458">
    <property type="entry name" value="DUF5134"/>
</dbReference>